<sequence>MILKKGMICNLLLLSLASAAMGNQSSSSVLGNTCMSSTAKSSNECVSITCQGNISQPTTTCCINATAQKTNYKDSIQECPPSSTSTGPTPVCSVNCTIRLSSLQSITVSGEPKVSQKFKLFQQTGSKMTPSQTMATPSGSFSWHGTTMPVTMSQNTAVLSKSTRLRYATLSKQEAPSRSPTPEPPREEEKKQINLFVLVGGAGGTALLLMLTGIIILQCVILCQKKKKKKQHSVREGRHRYDIQRTAGFGENLEVTNAAYVYHLPAERVTNHVQKVETSREEDKRNNQYQEVGITDYEHMYSKTVQFNASGTHDGCSQDKSQEKETAYAELSITTLESASVYTKISLKEK</sequence>
<feature type="signal peptide" evidence="3">
    <location>
        <begin position="1"/>
        <end position="22"/>
    </location>
</feature>
<dbReference type="Proteomes" id="UP001174909">
    <property type="component" value="Unassembled WGS sequence"/>
</dbReference>
<feature type="transmembrane region" description="Helical" evidence="2">
    <location>
        <begin position="195"/>
        <end position="223"/>
    </location>
</feature>
<name>A0AA35XBX0_GEOBA</name>
<keyword evidence="2" id="KW-0472">Membrane</keyword>
<organism evidence="4 5">
    <name type="scientific">Geodia barretti</name>
    <name type="common">Barrett's horny sponge</name>
    <dbReference type="NCBI Taxonomy" id="519541"/>
    <lineage>
        <taxon>Eukaryota</taxon>
        <taxon>Metazoa</taxon>
        <taxon>Porifera</taxon>
        <taxon>Demospongiae</taxon>
        <taxon>Heteroscleromorpha</taxon>
        <taxon>Tetractinellida</taxon>
        <taxon>Astrophorina</taxon>
        <taxon>Geodiidae</taxon>
        <taxon>Geodia</taxon>
    </lineage>
</organism>
<keyword evidence="2" id="KW-1133">Transmembrane helix</keyword>
<comment type="caution">
    <text evidence="4">The sequence shown here is derived from an EMBL/GenBank/DDBJ whole genome shotgun (WGS) entry which is preliminary data.</text>
</comment>
<keyword evidence="5" id="KW-1185">Reference proteome</keyword>
<accession>A0AA35XBX0</accession>
<gene>
    <name evidence="4" type="ORF">GBAR_LOCUS29007</name>
</gene>
<evidence type="ECO:0000313" key="4">
    <source>
        <dbReference type="EMBL" id="CAI8053033.1"/>
    </source>
</evidence>
<evidence type="ECO:0000256" key="1">
    <source>
        <dbReference type="SAM" id="MobiDB-lite"/>
    </source>
</evidence>
<feature type="region of interest" description="Disordered" evidence="1">
    <location>
        <begin position="169"/>
        <end position="189"/>
    </location>
</feature>
<protein>
    <submittedName>
        <fullName evidence="4">Uncharacterized protein</fullName>
    </submittedName>
</protein>
<dbReference type="EMBL" id="CASHTH010004061">
    <property type="protein sequence ID" value="CAI8053033.1"/>
    <property type="molecule type" value="Genomic_DNA"/>
</dbReference>
<feature type="chain" id="PRO_5041273518" evidence="3">
    <location>
        <begin position="23"/>
        <end position="350"/>
    </location>
</feature>
<evidence type="ECO:0000313" key="5">
    <source>
        <dbReference type="Proteomes" id="UP001174909"/>
    </source>
</evidence>
<keyword evidence="2" id="KW-0812">Transmembrane</keyword>
<evidence type="ECO:0000256" key="2">
    <source>
        <dbReference type="SAM" id="Phobius"/>
    </source>
</evidence>
<proteinExistence type="predicted"/>
<keyword evidence="3" id="KW-0732">Signal</keyword>
<reference evidence="4" key="1">
    <citation type="submission" date="2023-03" db="EMBL/GenBank/DDBJ databases">
        <authorList>
            <person name="Steffen K."/>
            <person name="Cardenas P."/>
        </authorList>
    </citation>
    <scope>NUCLEOTIDE SEQUENCE</scope>
</reference>
<evidence type="ECO:0000256" key="3">
    <source>
        <dbReference type="SAM" id="SignalP"/>
    </source>
</evidence>
<dbReference type="AlphaFoldDB" id="A0AA35XBX0"/>